<dbReference type="EMBL" id="JAIMJA010000004">
    <property type="protein sequence ID" value="MCE2594155.1"/>
    <property type="molecule type" value="Genomic_DNA"/>
</dbReference>
<comment type="caution">
    <text evidence="1">The sequence shown here is derived from an EMBL/GenBank/DDBJ whole genome shotgun (WGS) entry which is preliminary data.</text>
</comment>
<reference evidence="1 2" key="1">
    <citation type="journal article" date="2022" name="Environ. Microbiol. Rep.">
        <title>Eco-phylogenetic analyses reveal divergent evolution of vitamin B12 metabolism in the marine bacterial family 'Psychromonadaceae'.</title>
        <authorList>
            <person name="Jin X."/>
            <person name="Yang Y."/>
            <person name="Cao H."/>
            <person name="Gao B."/>
            <person name="Zhao Z."/>
        </authorList>
    </citation>
    <scope>NUCLEOTIDE SEQUENCE [LARGE SCALE GENOMIC DNA]</scope>
    <source>
        <strain evidence="1 2">MKS20</strain>
    </source>
</reference>
<dbReference type="Proteomes" id="UP001201273">
    <property type="component" value="Unassembled WGS sequence"/>
</dbReference>
<accession>A0ABS8W9T5</accession>
<proteinExistence type="predicted"/>
<name>A0ABS8W9T5_9GAMM</name>
<keyword evidence="2" id="KW-1185">Reference proteome</keyword>
<evidence type="ECO:0008006" key="3">
    <source>
        <dbReference type="Google" id="ProtNLM"/>
    </source>
</evidence>
<protein>
    <recommendedName>
        <fullName evidence="3">Lysozyme</fullName>
    </recommendedName>
</protein>
<evidence type="ECO:0000313" key="1">
    <source>
        <dbReference type="EMBL" id="MCE2594155.1"/>
    </source>
</evidence>
<sequence>MNVNTLQPSRELYNQVRAAFILKGSSLSSWCGSNDIKQQNAMSCLVGTWNGPKGKALREKLIMASGISQLPELKQAV</sequence>
<organism evidence="1 2">
    <name type="scientific">Motilimonas cestriensis</name>
    <dbReference type="NCBI Taxonomy" id="2742685"/>
    <lineage>
        <taxon>Bacteria</taxon>
        <taxon>Pseudomonadati</taxon>
        <taxon>Pseudomonadota</taxon>
        <taxon>Gammaproteobacteria</taxon>
        <taxon>Alteromonadales</taxon>
        <taxon>Alteromonadales genera incertae sedis</taxon>
        <taxon>Motilimonas</taxon>
    </lineage>
</organism>
<dbReference type="RefSeq" id="WP_233051735.1">
    <property type="nucleotide sequence ID" value="NZ_JAIMJA010000004.1"/>
</dbReference>
<gene>
    <name evidence="1" type="ORF">K6Y31_04935</name>
</gene>
<evidence type="ECO:0000313" key="2">
    <source>
        <dbReference type="Proteomes" id="UP001201273"/>
    </source>
</evidence>